<evidence type="ECO:0000313" key="3">
    <source>
        <dbReference type="EMBL" id="KAJ3978868.1"/>
    </source>
</evidence>
<feature type="compositionally biased region" description="Basic and acidic residues" evidence="1">
    <location>
        <begin position="508"/>
        <end position="554"/>
    </location>
</feature>
<proteinExistence type="predicted"/>
<dbReference type="PANTHER" id="PTHR34391">
    <property type="entry name" value="UPF0658 GOLGI APPARATUS MEMBRANE PROTEIN C1952.10C-RELATED"/>
    <property type="match status" value="1"/>
</dbReference>
<evidence type="ECO:0000313" key="4">
    <source>
        <dbReference type="Proteomes" id="UP001163850"/>
    </source>
</evidence>
<feature type="transmembrane region" description="Helical" evidence="2">
    <location>
        <begin position="376"/>
        <end position="398"/>
    </location>
</feature>
<comment type="caution">
    <text evidence="3">The sequence shown here is derived from an EMBL/GenBank/DDBJ whole genome shotgun (WGS) entry which is preliminary data.</text>
</comment>
<name>A0AA38PNJ0_9AGAR</name>
<evidence type="ECO:0000256" key="1">
    <source>
        <dbReference type="SAM" id="MobiDB-lite"/>
    </source>
</evidence>
<keyword evidence="2" id="KW-1133">Transmembrane helix</keyword>
<protein>
    <submittedName>
        <fullName evidence="3">Uncharacterized protein</fullName>
    </submittedName>
</protein>
<dbReference type="PANTHER" id="PTHR34391:SF2">
    <property type="entry name" value="TRP C-TERMINAL DOMAIN-CONTAINING PROTEIN"/>
    <property type="match status" value="1"/>
</dbReference>
<feature type="transmembrane region" description="Helical" evidence="2">
    <location>
        <begin position="20"/>
        <end position="43"/>
    </location>
</feature>
<feature type="transmembrane region" description="Helical" evidence="2">
    <location>
        <begin position="350"/>
        <end position="370"/>
    </location>
</feature>
<sequence length="566" mass="63949">MFRGKLARLYTHLTLTKPTSLFFLFTFFHCLTQGIIQSLLLTLDTPYHALLSDITTAAQIPPTNHTNLVYVEGGYVIELCDYLPHDSGDCEWVFDSRDVGNTSTSTSLGSSTTDPEINGEIIISQLSQHSFTLIAESISGQPAPQVVFEANNGAGSVNISQSCAETLLYPTQHFQNNTREELAFIFLQFWLLLLSILAMLYDSVPHILTIFTTRLLLTSWSIYSLWRTQSQQSIFQSLIQSPGSPCSISLFDSYFTTRVSYEVPDIILNCTALGVAGYLSWSLYRTYNAQVFTYVGAPKAITDLYKYFLALQVTLQLELFVLLTAAGLWTSQLFNSYITHISKHTPIYEALVIVYGVLIVPWLLTAWYGIRYENRTITISFISVASLFVLASSFMFISPIYRWFVLLKRRLFVCLFFYASLIPSPLSLTNRTFYAWPCLGCFITASLILLIATVVLGSLCLKNFGKGLAQYLYASSNLSSSNFTRGVFERDVEKDGGDEGKDEDEDEEGKKERKERKEKERKEEELELESRLGRETGEEQGRGRGRGRGGEDFTTRYLHYLPTLAK</sequence>
<organism evidence="3 4">
    <name type="scientific">Lentinula detonsa</name>
    <dbReference type="NCBI Taxonomy" id="2804962"/>
    <lineage>
        <taxon>Eukaryota</taxon>
        <taxon>Fungi</taxon>
        <taxon>Dikarya</taxon>
        <taxon>Basidiomycota</taxon>
        <taxon>Agaricomycotina</taxon>
        <taxon>Agaricomycetes</taxon>
        <taxon>Agaricomycetidae</taxon>
        <taxon>Agaricales</taxon>
        <taxon>Marasmiineae</taxon>
        <taxon>Omphalotaceae</taxon>
        <taxon>Lentinula</taxon>
    </lineage>
</organism>
<reference evidence="3" key="1">
    <citation type="submission" date="2022-08" db="EMBL/GenBank/DDBJ databases">
        <authorList>
            <consortium name="DOE Joint Genome Institute"/>
            <person name="Min B."/>
            <person name="Riley R."/>
            <person name="Sierra-Patev S."/>
            <person name="Naranjo-Ortiz M."/>
            <person name="Looney B."/>
            <person name="Konkel Z."/>
            <person name="Slot J.C."/>
            <person name="Sakamoto Y."/>
            <person name="Steenwyk J.L."/>
            <person name="Rokas A."/>
            <person name="Carro J."/>
            <person name="Camarero S."/>
            <person name="Ferreira P."/>
            <person name="Molpeceres G."/>
            <person name="Ruiz-Duenas F.J."/>
            <person name="Serrano A."/>
            <person name="Henrissat B."/>
            <person name="Drula E."/>
            <person name="Hughes K.W."/>
            <person name="Mata J.L."/>
            <person name="Ishikawa N.K."/>
            <person name="Vargas-Isla R."/>
            <person name="Ushijima S."/>
            <person name="Smith C.A."/>
            <person name="Ahrendt S."/>
            <person name="Andreopoulos W."/>
            <person name="He G."/>
            <person name="Labutti K."/>
            <person name="Lipzen A."/>
            <person name="Ng V."/>
            <person name="Sandor L."/>
            <person name="Barry K."/>
            <person name="Martinez A.T."/>
            <person name="Xiao Y."/>
            <person name="Gibbons J.G."/>
            <person name="Terashima K."/>
            <person name="Hibbett D.S."/>
            <person name="Grigoriev I.V."/>
        </authorList>
    </citation>
    <scope>NUCLEOTIDE SEQUENCE</scope>
    <source>
        <strain evidence="3">TFB7829</strain>
    </source>
</reference>
<dbReference type="AlphaFoldDB" id="A0AA38PNJ0"/>
<keyword evidence="2" id="KW-0812">Transmembrane</keyword>
<gene>
    <name evidence="3" type="ORF">F5890DRAFT_1569549</name>
</gene>
<dbReference type="Proteomes" id="UP001163850">
    <property type="component" value="Unassembled WGS sequence"/>
</dbReference>
<feature type="transmembrane region" description="Helical" evidence="2">
    <location>
        <begin position="304"/>
        <end position="329"/>
    </location>
</feature>
<feature type="region of interest" description="Disordered" evidence="1">
    <location>
        <begin position="492"/>
        <end position="566"/>
    </location>
</feature>
<evidence type="ECO:0000256" key="2">
    <source>
        <dbReference type="SAM" id="Phobius"/>
    </source>
</evidence>
<dbReference type="InterPro" id="IPR040410">
    <property type="entry name" value="UPF0658_Golgi"/>
</dbReference>
<accession>A0AA38PNJ0</accession>
<dbReference type="EMBL" id="MU802644">
    <property type="protein sequence ID" value="KAJ3978868.1"/>
    <property type="molecule type" value="Genomic_DNA"/>
</dbReference>
<feature type="transmembrane region" description="Helical" evidence="2">
    <location>
        <begin position="182"/>
        <end position="201"/>
    </location>
</feature>
<keyword evidence="2" id="KW-0472">Membrane</keyword>
<dbReference type="GO" id="GO:0005794">
    <property type="term" value="C:Golgi apparatus"/>
    <property type="evidence" value="ECO:0007669"/>
    <property type="project" value="TreeGrafter"/>
</dbReference>
<feature type="transmembrane region" description="Helical" evidence="2">
    <location>
        <begin position="434"/>
        <end position="461"/>
    </location>
</feature>
<feature type="transmembrane region" description="Helical" evidence="2">
    <location>
        <begin position="410"/>
        <end position="428"/>
    </location>
</feature>